<gene>
    <name evidence="1" type="ORF">SAMN05443551_0994</name>
</gene>
<proteinExistence type="predicted"/>
<dbReference type="EMBL" id="FQXC01000001">
    <property type="protein sequence ID" value="SHG91197.1"/>
    <property type="molecule type" value="Genomic_DNA"/>
</dbReference>
<dbReference type="AlphaFoldDB" id="A0A1M5NNY8"/>
<accession>A0A1M5NNY8</accession>
<sequence length="140" mass="16090">MRGMIKKLKIGRHSDETINISLYYLRAQIIRNDADGLEHVEAIMRLRGLALDALSVPEKRNRRFRKGQLRQAILDELRKGPLTSRQIAEAIGHERNNFAHTLQALKARGVVQRDGRVWRLIAGSHYIADPAKDIRPKHEN</sequence>
<keyword evidence="2" id="KW-1185">Reference proteome</keyword>
<dbReference type="STRING" id="996342.SAMN05443551_0994"/>
<organism evidence="1 2">
    <name type="scientific">Marivita hallyeonensis</name>
    <dbReference type="NCBI Taxonomy" id="996342"/>
    <lineage>
        <taxon>Bacteria</taxon>
        <taxon>Pseudomonadati</taxon>
        <taxon>Pseudomonadota</taxon>
        <taxon>Alphaproteobacteria</taxon>
        <taxon>Rhodobacterales</taxon>
        <taxon>Roseobacteraceae</taxon>
        <taxon>Marivita</taxon>
    </lineage>
</organism>
<dbReference type="Proteomes" id="UP000184221">
    <property type="component" value="Unassembled WGS sequence"/>
</dbReference>
<dbReference type="Gene3D" id="1.10.10.10">
    <property type="entry name" value="Winged helix-like DNA-binding domain superfamily/Winged helix DNA-binding domain"/>
    <property type="match status" value="1"/>
</dbReference>
<dbReference type="InterPro" id="IPR036388">
    <property type="entry name" value="WH-like_DNA-bd_sf"/>
</dbReference>
<dbReference type="SUPFAM" id="SSF46785">
    <property type="entry name" value="Winged helix' DNA-binding domain"/>
    <property type="match status" value="1"/>
</dbReference>
<dbReference type="InterPro" id="IPR036390">
    <property type="entry name" value="WH_DNA-bd_sf"/>
</dbReference>
<protein>
    <submittedName>
        <fullName evidence="1">Uncharacterized protein</fullName>
    </submittedName>
</protein>
<name>A0A1M5NNY8_9RHOB</name>
<evidence type="ECO:0000313" key="1">
    <source>
        <dbReference type="EMBL" id="SHG91197.1"/>
    </source>
</evidence>
<evidence type="ECO:0000313" key="2">
    <source>
        <dbReference type="Proteomes" id="UP000184221"/>
    </source>
</evidence>
<reference evidence="1 2" key="1">
    <citation type="submission" date="2016-11" db="EMBL/GenBank/DDBJ databases">
        <authorList>
            <person name="Jaros S."/>
            <person name="Januszkiewicz K."/>
            <person name="Wedrychowicz H."/>
        </authorList>
    </citation>
    <scope>NUCLEOTIDE SEQUENCE [LARGE SCALE GENOMIC DNA]</scope>
    <source>
        <strain evidence="1 2">DSM 29431</strain>
    </source>
</reference>